<keyword evidence="1" id="KW-0812">Transmembrane</keyword>
<keyword evidence="1" id="KW-0472">Membrane</keyword>
<dbReference type="AlphaFoldDB" id="A0A9P4V2R7"/>
<dbReference type="PANTHER" id="PTHR35043">
    <property type="entry name" value="TRANSCRIPTION FACTOR DOMAIN-CONTAINING PROTEIN"/>
    <property type="match status" value="1"/>
</dbReference>
<evidence type="ECO:0000313" key="2">
    <source>
        <dbReference type="EMBL" id="KAF2737712.1"/>
    </source>
</evidence>
<gene>
    <name evidence="2" type="ORF">EJ04DRAFT_520994</name>
</gene>
<feature type="transmembrane region" description="Helical" evidence="1">
    <location>
        <begin position="131"/>
        <end position="153"/>
    </location>
</feature>
<dbReference type="EMBL" id="ML996114">
    <property type="protein sequence ID" value="KAF2737712.1"/>
    <property type="molecule type" value="Genomic_DNA"/>
</dbReference>
<reference evidence="2" key="1">
    <citation type="journal article" date="2020" name="Stud. Mycol.">
        <title>101 Dothideomycetes genomes: a test case for predicting lifestyles and emergence of pathogens.</title>
        <authorList>
            <person name="Haridas S."/>
            <person name="Albert R."/>
            <person name="Binder M."/>
            <person name="Bloem J."/>
            <person name="Labutti K."/>
            <person name="Salamov A."/>
            <person name="Andreopoulos B."/>
            <person name="Baker S."/>
            <person name="Barry K."/>
            <person name="Bills G."/>
            <person name="Bluhm B."/>
            <person name="Cannon C."/>
            <person name="Castanera R."/>
            <person name="Culley D."/>
            <person name="Daum C."/>
            <person name="Ezra D."/>
            <person name="Gonzalez J."/>
            <person name="Henrissat B."/>
            <person name="Kuo A."/>
            <person name="Liang C."/>
            <person name="Lipzen A."/>
            <person name="Lutzoni F."/>
            <person name="Magnuson J."/>
            <person name="Mondo S."/>
            <person name="Nolan M."/>
            <person name="Ohm R."/>
            <person name="Pangilinan J."/>
            <person name="Park H.-J."/>
            <person name="Ramirez L."/>
            <person name="Alfaro M."/>
            <person name="Sun H."/>
            <person name="Tritt A."/>
            <person name="Yoshinaga Y."/>
            <person name="Zwiers L.-H."/>
            <person name="Turgeon B."/>
            <person name="Goodwin S."/>
            <person name="Spatafora J."/>
            <person name="Crous P."/>
            <person name="Grigoriev I."/>
        </authorList>
    </citation>
    <scope>NUCLEOTIDE SEQUENCE</scope>
    <source>
        <strain evidence="2">CBS 125425</strain>
    </source>
</reference>
<protein>
    <submittedName>
        <fullName evidence="2">Uncharacterized protein</fullName>
    </submittedName>
</protein>
<organism evidence="2 3">
    <name type="scientific">Polyplosphaeria fusca</name>
    <dbReference type="NCBI Taxonomy" id="682080"/>
    <lineage>
        <taxon>Eukaryota</taxon>
        <taxon>Fungi</taxon>
        <taxon>Dikarya</taxon>
        <taxon>Ascomycota</taxon>
        <taxon>Pezizomycotina</taxon>
        <taxon>Dothideomycetes</taxon>
        <taxon>Pleosporomycetidae</taxon>
        <taxon>Pleosporales</taxon>
        <taxon>Tetraplosphaeriaceae</taxon>
        <taxon>Polyplosphaeria</taxon>
    </lineage>
</organism>
<dbReference type="PANTHER" id="PTHR35043:SF7">
    <property type="entry name" value="TRANSCRIPTION FACTOR DOMAIN-CONTAINING PROTEIN"/>
    <property type="match status" value="1"/>
</dbReference>
<dbReference type="OrthoDB" id="9451547at2759"/>
<feature type="transmembrane region" description="Helical" evidence="1">
    <location>
        <begin position="105"/>
        <end position="125"/>
    </location>
</feature>
<keyword evidence="1" id="KW-1133">Transmembrane helix</keyword>
<proteinExistence type="predicted"/>
<feature type="transmembrane region" description="Helical" evidence="1">
    <location>
        <begin position="165"/>
        <end position="187"/>
    </location>
</feature>
<accession>A0A9P4V2R7</accession>
<comment type="caution">
    <text evidence="2">The sequence shown here is derived from an EMBL/GenBank/DDBJ whole genome shotgun (WGS) entry which is preliminary data.</text>
</comment>
<name>A0A9P4V2R7_9PLEO</name>
<sequence length="204" mass="23116">MVLAYAACTIITLYLCLDKPKDVGVPTIIPVKTDAGENAIDGVNRFEIERRRPQSWFSISLRLSRYRNPQFSTNLLRPIPNDARYGDIKSALLPKTVLTRMDDGFTIAGMVFGGIHCTAWNFQFPTPAERLLWRVTSVLAASALPLYCSLLLADFHFRRFKFSQLILSVLEIVLMVSYFLARLYLLVEVFRDLCFLPPSGFVGT</sequence>
<evidence type="ECO:0000256" key="1">
    <source>
        <dbReference type="SAM" id="Phobius"/>
    </source>
</evidence>
<evidence type="ECO:0000313" key="3">
    <source>
        <dbReference type="Proteomes" id="UP000799444"/>
    </source>
</evidence>
<dbReference type="Proteomes" id="UP000799444">
    <property type="component" value="Unassembled WGS sequence"/>
</dbReference>
<keyword evidence="3" id="KW-1185">Reference proteome</keyword>